<feature type="domain" description="vWA-MoxR associated protein C-terminal" evidence="3">
    <location>
        <begin position="287"/>
        <end position="523"/>
    </location>
</feature>
<dbReference type="RefSeq" id="WP_369169920.1">
    <property type="nucleotide sequence ID" value="NZ_CP163439.1"/>
</dbReference>
<proteinExistence type="predicted"/>
<dbReference type="AlphaFoldDB" id="A0AB39PZ81"/>
<gene>
    <name evidence="4" type="ORF">AB5J49_19630</name>
</gene>
<dbReference type="InterPro" id="IPR045431">
    <property type="entry name" value="EAD2"/>
</dbReference>
<evidence type="ECO:0000313" key="4">
    <source>
        <dbReference type="EMBL" id="XDQ35362.1"/>
    </source>
</evidence>
<organism evidence="4">
    <name type="scientific">Streptomyces sp. R28</name>
    <dbReference type="NCBI Taxonomy" id="3238628"/>
    <lineage>
        <taxon>Bacteria</taxon>
        <taxon>Bacillati</taxon>
        <taxon>Actinomycetota</taxon>
        <taxon>Actinomycetes</taxon>
        <taxon>Kitasatosporales</taxon>
        <taxon>Streptomycetaceae</taxon>
        <taxon>Streptomyces</taxon>
    </lineage>
</organism>
<evidence type="ECO:0000259" key="3">
    <source>
        <dbReference type="Pfam" id="PF20028"/>
    </source>
</evidence>
<evidence type="ECO:0000259" key="2">
    <source>
        <dbReference type="Pfam" id="PF19956"/>
    </source>
</evidence>
<name>A0AB39PZ81_9ACTN</name>
<feature type="domain" description="Effector-associated" evidence="2">
    <location>
        <begin position="39"/>
        <end position="113"/>
    </location>
</feature>
<dbReference type="Pfam" id="PF19956">
    <property type="entry name" value="EAD2"/>
    <property type="match status" value="1"/>
</dbReference>
<accession>A0AB39PZ81</accession>
<reference evidence="4" key="1">
    <citation type="submission" date="2024-07" db="EMBL/GenBank/DDBJ databases">
        <authorList>
            <person name="Yu S.T."/>
        </authorList>
    </citation>
    <scope>NUCLEOTIDE SEQUENCE</scope>
    <source>
        <strain evidence="4">R28</strain>
    </source>
</reference>
<dbReference type="EMBL" id="CP163439">
    <property type="protein sequence ID" value="XDQ35362.1"/>
    <property type="molecule type" value="Genomic_DNA"/>
</dbReference>
<dbReference type="Pfam" id="PF20028">
    <property type="entry name" value="VMAP-C"/>
    <property type="match status" value="1"/>
</dbReference>
<sequence length="545" mass="60345">MFRDLRRRISAGRTASRSTAPIQPGPARETERGIEELLVGILADIPRLRSLDGRLDLLHHAAPRLRDDAPEHNVTRDHLHAIAHAAQRTGTLKSLRDALEYVAPDDIATKWFELAVVVLTGRPGPLPVPVMLDLIGELHRQELGFGWTAVHQYRTERRTAGRPLDAERLPQVLLQLYDARVTPADPEAPRDQLLGFLGLLAAEPAARPELVRLLSSVQRRGAGAGTPPASVDRQVIIQIRVEEEDAPSDLPYTQRRYSLRGYHYERVGDARPAFRGSQSLPGTFAGGELMDCGRGFLAAWQEPAEAGRGVDKRVEFLLPHSLLDHPAESWPGGSAGVPLSRSCQVVVRSLTRYKDSTIHDEWIRRWQALEAADRDGTPGDALERIGWMGPDTPERADGQNPTAKPWSCPGSRYSSLRLSDPADVADWLLEHADLSCLGLGIPYDHHDELIREAVRGALLEDGIPVMVWRRDDGDPGSLLDVLRHCRPLDRLADLPHSVHEARKRGRRDPESVHNRITLLWDDPTCVFSGQDQQMTGTRGAGEGAA</sequence>
<feature type="compositionally biased region" description="Basic residues" evidence="1">
    <location>
        <begin position="1"/>
        <end position="10"/>
    </location>
</feature>
<protein>
    <submittedName>
        <fullName evidence="4">Uncharacterized protein</fullName>
    </submittedName>
</protein>
<feature type="region of interest" description="Disordered" evidence="1">
    <location>
        <begin position="1"/>
        <end position="29"/>
    </location>
</feature>
<dbReference type="InterPro" id="IPR045450">
    <property type="entry name" value="VMAP_C"/>
</dbReference>
<evidence type="ECO:0000256" key="1">
    <source>
        <dbReference type="SAM" id="MobiDB-lite"/>
    </source>
</evidence>